<proteinExistence type="predicted"/>
<dbReference type="InterPro" id="IPR053977">
    <property type="entry name" value="Rv2466c-like"/>
</dbReference>
<protein>
    <submittedName>
        <fullName evidence="1">Disulfide bond formation protein DsbA</fullName>
    </submittedName>
</protein>
<dbReference type="Proteomes" id="UP000275395">
    <property type="component" value="Unassembled WGS sequence"/>
</dbReference>
<dbReference type="RefSeq" id="WP_087136939.1">
    <property type="nucleotide sequence ID" value="NZ_JBQDRQ010000116.1"/>
</dbReference>
<dbReference type="EMBL" id="RCUW01000003">
    <property type="protein sequence ID" value="RLP69945.1"/>
    <property type="molecule type" value="Genomic_DNA"/>
</dbReference>
<dbReference type="AlphaFoldDB" id="A0A3L6ZQL8"/>
<dbReference type="Gene3D" id="3.40.30.10">
    <property type="entry name" value="Glutaredoxin"/>
    <property type="match status" value="1"/>
</dbReference>
<dbReference type="Pfam" id="PF22234">
    <property type="entry name" value="Rv2466c-like"/>
    <property type="match status" value="1"/>
</dbReference>
<organism evidence="1 2">
    <name type="scientific">Mycetocola reblochoni</name>
    <dbReference type="NCBI Taxonomy" id="331618"/>
    <lineage>
        <taxon>Bacteria</taxon>
        <taxon>Bacillati</taxon>
        <taxon>Actinomycetota</taxon>
        <taxon>Actinomycetes</taxon>
        <taxon>Micrococcales</taxon>
        <taxon>Microbacteriaceae</taxon>
        <taxon>Mycetocola</taxon>
    </lineage>
</organism>
<comment type="caution">
    <text evidence="1">The sequence shown here is derived from an EMBL/GenBank/DDBJ whole genome shotgun (WGS) entry which is preliminary data.</text>
</comment>
<evidence type="ECO:0000313" key="2">
    <source>
        <dbReference type="Proteomes" id="UP000275395"/>
    </source>
</evidence>
<sequence length="200" mass="21965">MTAERVDFWFDPVCPWAWMTSRWVDEVSAHRDLDVHWHIMSLAVLNENREVDDEHAAAFARAIRFARVVAAAEQLQGEQIVKPLYDALGRRIHLDSRTDTDAIIAESLAEAGADAALASAAEDDDETALRRSHHEGISRVGEDVGTPIVAVAGTAFFGPVVSPTPRGDDAVRLWDGVLAAASYPGFFELKRTRTVGPIFD</sequence>
<dbReference type="SUPFAM" id="SSF52833">
    <property type="entry name" value="Thioredoxin-like"/>
    <property type="match status" value="1"/>
</dbReference>
<dbReference type="CDD" id="cd02972">
    <property type="entry name" value="DsbA_family"/>
    <property type="match status" value="1"/>
</dbReference>
<name>A0A3L6ZQL8_9MICO</name>
<dbReference type="InterPro" id="IPR036249">
    <property type="entry name" value="Thioredoxin-like_sf"/>
</dbReference>
<gene>
    <name evidence="1" type="ORF">D9V30_04495</name>
</gene>
<evidence type="ECO:0000313" key="1">
    <source>
        <dbReference type="EMBL" id="RLP69945.1"/>
    </source>
</evidence>
<accession>A0A3L6ZQL8</accession>
<reference evidence="1 2" key="1">
    <citation type="submission" date="2018-10" db="EMBL/GenBank/DDBJ databases">
        <authorList>
            <person name="Li J."/>
        </authorList>
    </citation>
    <scope>NUCLEOTIDE SEQUENCE [LARGE SCALE GENOMIC DNA]</scope>
    <source>
        <strain evidence="1 2">JCM 30549</strain>
    </source>
</reference>